<feature type="chain" id="PRO_5025625010" description="Blue (type 1) copper domain-containing protein" evidence="8">
    <location>
        <begin position="28"/>
        <end position="116"/>
    </location>
</feature>
<keyword evidence="4" id="KW-0574">Periplasm</keyword>
<feature type="binding site" evidence="7">
    <location>
        <position position="102"/>
    </location>
    <ligand>
        <name>Cu cation</name>
        <dbReference type="ChEBI" id="CHEBI:23378"/>
    </ligand>
</feature>
<keyword evidence="6 7" id="KW-0186">Copper</keyword>
<feature type="domain" description="Blue (type 1) copper" evidence="9">
    <location>
        <begin position="33"/>
        <end position="114"/>
    </location>
</feature>
<evidence type="ECO:0000313" key="10">
    <source>
        <dbReference type="EMBL" id="QGM97786.1"/>
    </source>
</evidence>
<dbReference type="EMBL" id="CP044331">
    <property type="protein sequence ID" value="QGM97786.1"/>
    <property type="molecule type" value="Genomic_DNA"/>
</dbReference>
<comment type="cofactor">
    <cofactor evidence="7">
        <name>Cu cation</name>
        <dbReference type="ChEBI" id="CHEBI:23378"/>
    </cofactor>
    <text evidence="7">Binds 1 copper ion per subunit.</text>
</comment>
<accession>A0A6B8M5T8</accession>
<dbReference type="Gene3D" id="2.60.40.420">
    <property type="entry name" value="Cupredoxins - blue copper proteins"/>
    <property type="match status" value="1"/>
</dbReference>
<organism evidence="10 11">
    <name type="scientific">Methylocystis parvus</name>
    <dbReference type="NCBI Taxonomy" id="134"/>
    <lineage>
        <taxon>Bacteria</taxon>
        <taxon>Pseudomonadati</taxon>
        <taxon>Pseudomonadota</taxon>
        <taxon>Alphaproteobacteria</taxon>
        <taxon>Hyphomicrobiales</taxon>
        <taxon>Methylocystaceae</taxon>
        <taxon>Methylocystis</taxon>
    </lineage>
</organism>
<dbReference type="Proteomes" id="UP000422569">
    <property type="component" value="Chromosome"/>
</dbReference>
<keyword evidence="2" id="KW-0813">Transport</keyword>
<dbReference type="AlphaFoldDB" id="A0A6B8M5T8"/>
<evidence type="ECO:0000256" key="8">
    <source>
        <dbReference type="SAM" id="SignalP"/>
    </source>
</evidence>
<dbReference type="InterPro" id="IPR052721">
    <property type="entry name" value="ET_Amicyanin"/>
</dbReference>
<evidence type="ECO:0000256" key="1">
    <source>
        <dbReference type="ARBA" id="ARBA00004418"/>
    </source>
</evidence>
<dbReference type="SUPFAM" id="SSF49503">
    <property type="entry name" value="Cupredoxins"/>
    <property type="match status" value="1"/>
</dbReference>
<evidence type="ECO:0000256" key="2">
    <source>
        <dbReference type="ARBA" id="ARBA00022448"/>
    </source>
</evidence>
<protein>
    <recommendedName>
        <fullName evidence="9">Blue (type 1) copper domain-containing protein</fullName>
    </recommendedName>
</protein>
<dbReference type="PANTHER" id="PTHR36507:SF1">
    <property type="entry name" value="BLL1555 PROTEIN"/>
    <property type="match status" value="1"/>
</dbReference>
<dbReference type="Pfam" id="PF00127">
    <property type="entry name" value="Copper-bind"/>
    <property type="match status" value="1"/>
</dbReference>
<feature type="binding site" evidence="7">
    <location>
        <position position="105"/>
    </location>
    <ligand>
        <name>Cu cation</name>
        <dbReference type="ChEBI" id="CHEBI:23378"/>
    </ligand>
</feature>
<dbReference type="InterPro" id="IPR000923">
    <property type="entry name" value="BlueCu_1"/>
</dbReference>
<evidence type="ECO:0000259" key="9">
    <source>
        <dbReference type="Pfam" id="PF00127"/>
    </source>
</evidence>
<dbReference type="KEGG" id="mpar:F7D14_10095"/>
<feature type="binding site" evidence="7">
    <location>
        <position position="64"/>
    </location>
    <ligand>
        <name>Cu cation</name>
        <dbReference type="ChEBI" id="CHEBI:23378"/>
    </ligand>
</feature>
<evidence type="ECO:0000256" key="7">
    <source>
        <dbReference type="PIRSR" id="PIRSR602386-1"/>
    </source>
</evidence>
<evidence type="ECO:0000313" key="11">
    <source>
        <dbReference type="Proteomes" id="UP000422569"/>
    </source>
</evidence>
<dbReference type="RefSeq" id="WP_016917850.1">
    <property type="nucleotide sequence ID" value="NZ_CP044331.1"/>
</dbReference>
<evidence type="ECO:0000256" key="3">
    <source>
        <dbReference type="ARBA" id="ARBA00022723"/>
    </source>
</evidence>
<dbReference type="GO" id="GO:0005507">
    <property type="term" value="F:copper ion binding"/>
    <property type="evidence" value="ECO:0007669"/>
    <property type="project" value="InterPro"/>
</dbReference>
<dbReference type="PANTHER" id="PTHR36507">
    <property type="entry name" value="BLL1555 PROTEIN"/>
    <property type="match status" value="1"/>
</dbReference>
<evidence type="ECO:0000256" key="4">
    <source>
        <dbReference type="ARBA" id="ARBA00022764"/>
    </source>
</evidence>
<feature type="signal peptide" evidence="8">
    <location>
        <begin position="1"/>
        <end position="27"/>
    </location>
</feature>
<reference evidence="10 11" key="1">
    <citation type="submission" date="2019-09" db="EMBL/GenBank/DDBJ databases">
        <title>Isolation and complete genome sequencing of Methylocystis species.</title>
        <authorList>
            <person name="Rumah B.L."/>
            <person name="Stead C.E."/>
            <person name="Stevens B.C."/>
            <person name="Minton N.P."/>
            <person name="Grosse-Honebrink A."/>
            <person name="Zhang Y."/>
        </authorList>
    </citation>
    <scope>NUCLEOTIDE SEQUENCE [LARGE SCALE GENOMIC DNA]</scope>
    <source>
        <strain evidence="10 11">BRCS2</strain>
    </source>
</reference>
<proteinExistence type="predicted"/>
<keyword evidence="5" id="KW-0249">Electron transport</keyword>
<gene>
    <name evidence="10" type="ORF">F7D14_10095</name>
</gene>
<feature type="binding site" evidence="7">
    <location>
        <position position="108"/>
    </location>
    <ligand>
        <name>Cu cation</name>
        <dbReference type="ChEBI" id="CHEBI:23378"/>
    </ligand>
</feature>
<evidence type="ECO:0000256" key="5">
    <source>
        <dbReference type="ARBA" id="ARBA00022982"/>
    </source>
</evidence>
<keyword evidence="8" id="KW-0732">Signal</keyword>
<dbReference type="GO" id="GO:0009055">
    <property type="term" value="F:electron transfer activity"/>
    <property type="evidence" value="ECO:0007669"/>
    <property type="project" value="InterPro"/>
</dbReference>
<keyword evidence="11" id="KW-1185">Reference proteome</keyword>
<sequence length="116" mass="12411">MKSLLLSRRLSLTIGLAALAASPSALAEPAPTQINIEHYAFGPPELTVKAGEKVSFVNNDQIPHSVVVQAPNGETFRSKEQLDEGEAFNVVFSTAGEAAYFCDLHPGMRGKITVTK</sequence>
<dbReference type="PRINTS" id="PR00155">
    <property type="entry name" value="AMICYANIN"/>
</dbReference>
<dbReference type="InterPro" id="IPR002386">
    <property type="entry name" value="Amicyanin/Pseudoazurin"/>
</dbReference>
<comment type="subcellular location">
    <subcellularLocation>
        <location evidence="1">Periplasm</location>
    </subcellularLocation>
</comment>
<dbReference type="InterPro" id="IPR008972">
    <property type="entry name" value="Cupredoxin"/>
</dbReference>
<dbReference type="GO" id="GO:0042597">
    <property type="term" value="C:periplasmic space"/>
    <property type="evidence" value="ECO:0007669"/>
    <property type="project" value="UniProtKB-SubCell"/>
</dbReference>
<keyword evidence="3 7" id="KW-0479">Metal-binding</keyword>
<name>A0A6B8M5T8_9HYPH</name>
<evidence type="ECO:0000256" key="6">
    <source>
        <dbReference type="ARBA" id="ARBA00023008"/>
    </source>
</evidence>